<feature type="chain" id="PRO_5043815424" description="Gram-positive cocci surface proteins LPxTG domain-containing protein" evidence="2">
    <location>
        <begin position="25"/>
        <end position="171"/>
    </location>
</feature>
<keyword evidence="1" id="KW-0812">Transmembrane</keyword>
<dbReference type="Proteomes" id="UP001329313">
    <property type="component" value="Chromosome"/>
</dbReference>
<feature type="signal peptide" evidence="2">
    <location>
        <begin position="1"/>
        <end position="24"/>
    </location>
</feature>
<dbReference type="RefSeq" id="WP_330169971.1">
    <property type="nucleotide sequence ID" value="NZ_CP137080.1"/>
</dbReference>
<evidence type="ECO:0000313" key="3">
    <source>
        <dbReference type="EMBL" id="WOQ68830.1"/>
    </source>
</evidence>
<evidence type="ECO:0008006" key="5">
    <source>
        <dbReference type="Google" id="ProtNLM"/>
    </source>
</evidence>
<organism evidence="3 4">
    <name type="scientific">Microbacterium limosum</name>
    <dbReference type="NCBI Taxonomy" id="3079935"/>
    <lineage>
        <taxon>Bacteria</taxon>
        <taxon>Bacillati</taxon>
        <taxon>Actinomycetota</taxon>
        <taxon>Actinomycetes</taxon>
        <taxon>Micrococcales</taxon>
        <taxon>Microbacteriaceae</taxon>
        <taxon>Microbacterium</taxon>
    </lineage>
</organism>
<accession>A0AAU0MFA0</accession>
<dbReference type="AlphaFoldDB" id="A0AAU0MFA0"/>
<evidence type="ECO:0000256" key="1">
    <source>
        <dbReference type="SAM" id="Phobius"/>
    </source>
</evidence>
<dbReference type="KEGG" id="mliy:RYJ27_08915"/>
<feature type="transmembrane region" description="Helical" evidence="1">
    <location>
        <begin position="144"/>
        <end position="163"/>
    </location>
</feature>
<keyword evidence="1" id="KW-0472">Membrane</keyword>
<proteinExistence type="predicted"/>
<evidence type="ECO:0000256" key="2">
    <source>
        <dbReference type="SAM" id="SignalP"/>
    </source>
</evidence>
<keyword evidence="2" id="KW-0732">Signal</keyword>
<keyword evidence="4" id="KW-1185">Reference proteome</keyword>
<protein>
    <recommendedName>
        <fullName evidence="5">Gram-positive cocci surface proteins LPxTG domain-containing protein</fullName>
    </recommendedName>
</protein>
<keyword evidence="1" id="KW-1133">Transmembrane helix</keyword>
<reference evidence="3 4" key="1">
    <citation type="submission" date="2023-10" db="EMBL/GenBank/DDBJ databases">
        <title>Y20.</title>
        <authorList>
            <person name="Zhang G."/>
            <person name="Ding Y."/>
        </authorList>
    </citation>
    <scope>NUCLEOTIDE SEQUENCE [LARGE SCALE GENOMIC DNA]</scope>
    <source>
        <strain evidence="3 4">Y20</strain>
    </source>
</reference>
<sequence length="171" mass="16762">MLKRATAVCIAAGILAFAPTAAHAETGEYAQPSGVTIESPIIEPCETATVVFGARYWGSGERISVTAQGARAGAASFDPAVNAAEDGSLVAAFSPPSDGVGVYQLTFAGASGSYTATVSVTDPVLCEVDPGVALASTGGGVESWLIAGGAGLVAIGSGAVIVASRRRATGS</sequence>
<gene>
    <name evidence="3" type="ORF">RYJ27_08915</name>
</gene>
<dbReference type="EMBL" id="CP137080">
    <property type="protein sequence ID" value="WOQ68830.1"/>
    <property type="molecule type" value="Genomic_DNA"/>
</dbReference>
<name>A0AAU0MFA0_9MICO</name>
<evidence type="ECO:0000313" key="4">
    <source>
        <dbReference type="Proteomes" id="UP001329313"/>
    </source>
</evidence>